<dbReference type="OrthoDB" id="9791874at2"/>
<keyword evidence="5 7" id="KW-1133">Transmembrane helix</keyword>
<evidence type="ECO:0000313" key="9">
    <source>
        <dbReference type="EMBL" id="RZS86487.1"/>
    </source>
</evidence>
<evidence type="ECO:0000256" key="6">
    <source>
        <dbReference type="ARBA" id="ARBA00023136"/>
    </source>
</evidence>
<dbReference type="AlphaFoldDB" id="A0A4V2F461"/>
<feature type="transmembrane region" description="Helical" evidence="7">
    <location>
        <begin position="64"/>
        <end position="82"/>
    </location>
</feature>
<dbReference type="PANTHER" id="PTHR30506:SF3">
    <property type="entry name" value="UPF0126 INNER MEMBRANE PROTEIN YADS-RELATED"/>
    <property type="match status" value="1"/>
</dbReference>
<dbReference type="Proteomes" id="UP000292445">
    <property type="component" value="Unassembled WGS sequence"/>
</dbReference>
<feature type="transmembrane region" description="Helical" evidence="7">
    <location>
        <begin position="89"/>
        <end position="111"/>
    </location>
</feature>
<evidence type="ECO:0000256" key="5">
    <source>
        <dbReference type="ARBA" id="ARBA00022989"/>
    </source>
</evidence>
<evidence type="ECO:0000256" key="1">
    <source>
        <dbReference type="ARBA" id="ARBA00004651"/>
    </source>
</evidence>
<protein>
    <submittedName>
        <fullName evidence="9">Putative membrane protein YeiH</fullName>
    </submittedName>
</protein>
<feature type="domain" description="Glycine transporter" evidence="8">
    <location>
        <begin position="91"/>
        <end position="164"/>
    </location>
</feature>
<dbReference type="GO" id="GO:0005886">
    <property type="term" value="C:plasma membrane"/>
    <property type="evidence" value="ECO:0007669"/>
    <property type="project" value="UniProtKB-SubCell"/>
</dbReference>
<dbReference type="PANTHER" id="PTHR30506">
    <property type="entry name" value="INNER MEMBRANE PROTEIN"/>
    <property type="match status" value="1"/>
</dbReference>
<sequence length="206" mass="21935">MLLQVIYLVAITAEAASGAIMGMRRRMDLFGVCVVGTVTALGGGSIRDVLLGHYPLGWVAHPEYLFFTVGAALAAALLVRYMHRVRMAFLLLDALGLVAFAVIGCDVAAAAGAHPAIVVLMGMVTGICGGLLRDILCNQVPLVLRRDLYASVALATGTLYVLLQRYGIGHDQATAVALVAGFLFRMVAIRWSLTLPVFTTRTPPEH</sequence>
<dbReference type="Pfam" id="PF03458">
    <property type="entry name" value="Gly_transporter"/>
    <property type="match status" value="2"/>
</dbReference>
<proteinExistence type="inferred from homology"/>
<feature type="transmembrane region" description="Helical" evidence="7">
    <location>
        <begin position="173"/>
        <end position="193"/>
    </location>
</feature>
<name>A0A4V2F461_9BURK</name>
<feature type="transmembrane region" description="Helical" evidence="7">
    <location>
        <begin position="117"/>
        <end position="136"/>
    </location>
</feature>
<evidence type="ECO:0000256" key="7">
    <source>
        <dbReference type="SAM" id="Phobius"/>
    </source>
</evidence>
<comment type="caution">
    <text evidence="9">The sequence shown here is derived from an EMBL/GenBank/DDBJ whole genome shotgun (WGS) entry which is preliminary data.</text>
</comment>
<keyword evidence="3" id="KW-1003">Cell membrane</keyword>
<feature type="transmembrane region" description="Helical" evidence="7">
    <location>
        <begin position="148"/>
        <end position="167"/>
    </location>
</feature>
<gene>
    <name evidence="9" type="ORF">EV675_2529</name>
</gene>
<organism evidence="9 10">
    <name type="scientific">Pigmentiphaga kullae</name>
    <dbReference type="NCBI Taxonomy" id="151784"/>
    <lineage>
        <taxon>Bacteria</taxon>
        <taxon>Pseudomonadati</taxon>
        <taxon>Pseudomonadota</taxon>
        <taxon>Betaproteobacteria</taxon>
        <taxon>Burkholderiales</taxon>
        <taxon>Alcaligenaceae</taxon>
        <taxon>Pigmentiphaga</taxon>
    </lineage>
</organism>
<accession>A0A4V2F461</accession>
<feature type="domain" description="Glycine transporter" evidence="8">
    <location>
        <begin position="5"/>
        <end position="78"/>
    </location>
</feature>
<comment type="similarity">
    <text evidence="2">Belongs to the UPF0126 family.</text>
</comment>
<keyword evidence="10" id="KW-1185">Reference proteome</keyword>
<evidence type="ECO:0000256" key="4">
    <source>
        <dbReference type="ARBA" id="ARBA00022692"/>
    </source>
</evidence>
<comment type="subcellular location">
    <subcellularLocation>
        <location evidence="1">Cell membrane</location>
        <topology evidence="1">Multi-pass membrane protein</topology>
    </subcellularLocation>
</comment>
<evidence type="ECO:0000256" key="3">
    <source>
        <dbReference type="ARBA" id="ARBA00022475"/>
    </source>
</evidence>
<evidence type="ECO:0000259" key="8">
    <source>
        <dbReference type="Pfam" id="PF03458"/>
    </source>
</evidence>
<keyword evidence="6 7" id="KW-0472">Membrane</keyword>
<reference evidence="9 10" key="1">
    <citation type="submission" date="2019-02" db="EMBL/GenBank/DDBJ databases">
        <title>Genomic Encyclopedia of Type Strains, Phase IV (KMG-IV): sequencing the most valuable type-strain genomes for metagenomic binning, comparative biology and taxonomic classification.</title>
        <authorList>
            <person name="Goeker M."/>
        </authorList>
    </citation>
    <scope>NUCLEOTIDE SEQUENCE [LARGE SCALE GENOMIC DNA]</scope>
    <source>
        <strain evidence="9 10">K24</strain>
    </source>
</reference>
<dbReference type="InterPro" id="IPR005115">
    <property type="entry name" value="Gly_transporter"/>
</dbReference>
<evidence type="ECO:0000256" key="2">
    <source>
        <dbReference type="ARBA" id="ARBA00008193"/>
    </source>
</evidence>
<evidence type="ECO:0000313" key="10">
    <source>
        <dbReference type="Proteomes" id="UP000292445"/>
    </source>
</evidence>
<keyword evidence="4 7" id="KW-0812">Transmembrane</keyword>
<dbReference type="EMBL" id="SGXC01000001">
    <property type="protein sequence ID" value="RZS86487.1"/>
    <property type="molecule type" value="Genomic_DNA"/>
</dbReference>